<organism evidence="1">
    <name type="scientific">Nothobranchius furzeri</name>
    <name type="common">Turquoise killifish</name>
    <dbReference type="NCBI Taxonomy" id="105023"/>
    <lineage>
        <taxon>Eukaryota</taxon>
        <taxon>Metazoa</taxon>
        <taxon>Chordata</taxon>
        <taxon>Craniata</taxon>
        <taxon>Vertebrata</taxon>
        <taxon>Euteleostomi</taxon>
        <taxon>Actinopterygii</taxon>
        <taxon>Neopterygii</taxon>
        <taxon>Teleostei</taxon>
        <taxon>Neoteleostei</taxon>
        <taxon>Acanthomorphata</taxon>
        <taxon>Ovalentaria</taxon>
        <taxon>Atherinomorphae</taxon>
        <taxon>Cyprinodontiformes</taxon>
        <taxon>Nothobranchiidae</taxon>
        <taxon>Nothobranchius</taxon>
    </lineage>
</organism>
<reference evidence="1" key="1">
    <citation type="submission" date="2016-05" db="EMBL/GenBank/DDBJ databases">
        <authorList>
            <person name="Lavstsen T."/>
            <person name="Jespersen J.S."/>
        </authorList>
    </citation>
    <scope>NUCLEOTIDE SEQUENCE</scope>
    <source>
        <tissue evidence="1">Brain</tissue>
    </source>
</reference>
<proteinExistence type="predicted"/>
<dbReference type="GO" id="GO:0003676">
    <property type="term" value="F:nucleic acid binding"/>
    <property type="evidence" value="ECO:0007669"/>
    <property type="project" value="InterPro"/>
</dbReference>
<dbReference type="Gene3D" id="3.30.420.10">
    <property type="entry name" value="Ribonuclease H-like superfamily/Ribonuclease H"/>
    <property type="match status" value="1"/>
</dbReference>
<feature type="non-terminal residue" evidence="1">
    <location>
        <position position="251"/>
    </location>
</feature>
<gene>
    <name evidence="1" type="primary">CR847511.1</name>
</gene>
<reference evidence="1" key="2">
    <citation type="submission" date="2016-06" db="EMBL/GenBank/DDBJ databases">
        <title>The genome of a short-lived fish provides insights into sex chromosome evolution and the genetic control of aging.</title>
        <authorList>
            <person name="Reichwald K."/>
            <person name="Felder M."/>
            <person name="Petzold A."/>
            <person name="Koch P."/>
            <person name="Groth M."/>
            <person name="Platzer M."/>
        </authorList>
    </citation>
    <scope>NUCLEOTIDE SEQUENCE</scope>
    <source>
        <tissue evidence="1">Brain</tissue>
    </source>
</reference>
<feature type="non-terminal residue" evidence="1">
    <location>
        <position position="1"/>
    </location>
</feature>
<dbReference type="AlphaFoldDB" id="A0A1A8AZ33"/>
<protein>
    <recommendedName>
        <fullName evidence="2">RNase H type-1 domain-containing protein</fullName>
    </recommendedName>
</protein>
<dbReference type="SUPFAM" id="SSF53098">
    <property type="entry name" value="Ribonuclease H-like"/>
    <property type="match status" value="1"/>
</dbReference>
<dbReference type="InterPro" id="IPR012337">
    <property type="entry name" value="RNaseH-like_sf"/>
</dbReference>
<sequence length="251" mass="27116">WGWSGALVCSCRRTALRILIVVGWRWVWWSRTCASALVIGSGTIVPCSRLSWWLSYVPCVGSRSVVERAVICSVSAAVLEALSGSGSRPDLVISVRVMLHDLRACGCEVCFDWVPAHVGMVGNERVDSVAKAVLRSTVVDLEVAMGSPEYCSAIGREAMRLWQASWDGGVLGRGFYGLHRLVGGCGSVLDLRRRDAVVLTWLRLGHCGLRSGLFLVGKHGREVIVGSPSLCATFFCSVGDMVARGRPFFGG</sequence>
<evidence type="ECO:0008006" key="2">
    <source>
        <dbReference type="Google" id="ProtNLM"/>
    </source>
</evidence>
<dbReference type="EMBL" id="HADY01021468">
    <property type="protein sequence ID" value="SBP59953.1"/>
    <property type="molecule type" value="Transcribed_RNA"/>
</dbReference>
<evidence type="ECO:0000313" key="1">
    <source>
        <dbReference type="EMBL" id="SBP59953.1"/>
    </source>
</evidence>
<dbReference type="InterPro" id="IPR036397">
    <property type="entry name" value="RNaseH_sf"/>
</dbReference>
<name>A0A1A8AZ33_NOTFU</name>
<accession>A0A1A8AZ33</accession>
<dbReference type="EMBL" id="HAEJ01008504">
    <property type="protein sequence ID" value="SBS48961.1"/>
    <property type="molecule type" value="Transcribed_RNA"/>
</dbReference>